<dbReference type="EMBL" id="CAJVPZ010032969">
    <property type="protein sequence ID" value="CAG8743162.1"/>
    <property type="molecule type" value="Genomic_DNA"/>
</dbReference>
<sequence>IHKVLDTRTIHDLSQQEVEVYRDEIGTNRIELMTLRINHNIRNGAEFNVNAKIYAEINIDTILIDEYNFIANTGNQSEATILNINNNNMPAHVVNRVYVVFSVSKIDYDEQSDDYIVLET</sequence>
<dbReference type="AlphaFoldDB" id="A0A9N9INK6"/>
<dbReference type="Proteomes" id="UP000789396">
    <property type="component" value="Unassembled WGS sequence"/>
</dbReference>
<dbReference type="OrthoDB" id="10321675at2759"/>
<organism evidence="1 2">
    <name type="scientific">Racocetra fulgida</name>
    <dbReference type="NCBI Taxonomy" id="60492"/>
    <lineage>
        <taxon>Eukaryota</taxon>
        <taxon>Fungi</taxon>
        <taxon>Fungi incertae sedis</taxon>
        <taxon>Mucoromycota</taxon>
        <taxon>Glomeromycotina</taxon>
        <taxon>Glomeromycetes</taxon>
        <taxon>Diversisporales</taxon>
        <taxon>Gigasporaceae</taxon>
        <taxon>Racocetra</taxon>
    </lineage>
</organism>
<proteinExistence type="predicted"/>
<feature type="non-terminal residue" evidence="1">
    <location>
        <position position="1"/>
    </location>
</feature>
<keyword evidence="2" id="KW-1185">Reference proteome</keyword>
<accession>A0A9N9INK6</accession>
<gene>
    <name evidence="1" type="ORF">RFULGI_LOCUS13029</name>
</gene>
<evidence type="ECO:0000313" key="2">
    <source>
        <dbReference type="Proteomes" id="UP000789396"/>
    </source>
</evidence>
<reference evidence="1" key="1">
    <citation type="submission" date="2021-06" db="EMBL/GenBank/DDBJ databases">
        <authorList>
            <person name="Kallberg Y."/>
            <person name="Tangrot J."/>
            <person name="Rosling A."/>
        </authorList>
    </citation>
    <scope>NUCLEOTIDE SEQUENCE</scope>
    <source>
        <strain evidence="1">IN212</strain>
    </source>
</reference>
<evidence type="ECO:0000313" key="1">
    <source>
        <dbReference type="EMBL" id="CAG8743162.1"/>
    </source>
</evidence>
<name>A0A9N9INK6_9GLOM</name>
<feature type="non-terminal residue" evidence="1">
    <location>
        <position position="120"/>
    </location>
</feature>
<comment type="caution">
    <text evidence="1">The sequence shown here is derived from an EMBL/GenBank/DDBJ whole genome shotgun (WGS) entry which is preliminary data.</text>
</comment>
<protein>
    <submittedName>
        <fullName evidence="1">16674_t:CDS:1</fullName>
    </submittedName>
</protein>